<accession>A0ABX1LQ61</accession>
<comment type="caution">
    <text evidence="2">The sequence shown here is derived from an EMBL/GenBank/DDBJ whole genome shotgun (WGS) entry which is preliminary data.</text>
</comment>
<evidence type="ECO:0000313" key="3">
    <source>
        <dbReference type="Proteomes" id="UP000738376"/>
    </source>
</evidence>
<reference evidence="2 3" key="1">
    <citation type="submission" date="2020-03" db="EMBL/GenBank/DDBJ databases">
        <title>Draft Genome Sequence of 2-Methylisoborneol Producing Pseudanabaena yagii Strain GIHE-NHR1 Isolated from North Han River in South Korea.</title>
        <authorList>
            <person name="Jeong J."/>
        </authorList>
    </citation>
    <scope>NUCLEOTIDE SEQUENCE [LARGE SCALE GENOMIC DNA]</scope>
    <source>
        <strain evidence="2 3">GIHE-NHR1</strain>
    </source>
</reference>
<keyword evidence="1" id="KW-0472">Membrane</keyword>
<dbReference type="Proteomes" id="UP000738376">
    <property type="component" value="Unassembled WGS sequence"/>
</dbReference>
<name>A0ABX1LQ61_9CYAN</name>
<proteinExistence type="predicted"/>
<keyword evidence="3" id="KW-1185">Reference proteome</keyword>
<feature type="transmembrane region" description="Helical" evidence="1">
    <location>
        <begin position="30"/>
        <end position="49"/>
    </location>
</feature>
<dbReference type="RefSeq" id="WP_169362505.1">
    <property type="nucleotide sequence ID" value="NZ_JAAVJL010000001.1"/>
</dbReference>
<evidence type="ECO:0008006" key="4">
    <source>
        <dbReference type="Google" id="ProtNLM"/>
    </source>
</evidence>
<keyword evidence="1" id="KW-1133">Transmembrane helix</keyword>
<dbReference type="EMBL" id="JAAVJL010000001">
    <property type="protein sequence ID" value="NMF57481.1"/>
    <property type="molecule type" value="Genomic_DNA"/>
</dbReference>
<keyword evidence="1" id="KW-0812">Transmembrane</keyword>
<gene>
    <name evidence="2" type="ORF">HC246_05465</name>
</gene>
<evidence type="ECO:0000313" key="2">
    <source>
        <dbReference type="EMBL" id="NMF57481.1"/>
    </source>
</evidence>
<protein>
    <recommendedName>
        <fullName evidence="4">YcxB-like protein domain-containing protein</fullName>
    </recommendedName>
</protein>
<organism evidence="2 3">
    <name type="scientific">Pseudanabaena yagii GIHE-NHR1</name>
    <dbReference type="NCBI Taxonomy" id="2722753"/>
    <lineage>
        <taxon>Bacteria</taxon>
        <taxon>Bacillati</taxon>
        <taxon>Cyanobacteriota</taxon>
        <taxon>Cyanophyceae</taxon>
        <taxon>Pseudanabaenales</taxon>
        <taxon>Pseudanabaenaceae</taxon>
        <taxon>Pseudanabaena</taxon>
        <taxon>Pseudanabaena yagii</taxon>
    </lineage>
</organism>
<sequence length="149" mass="17650">MNDEFQYKFELVKQEIDLLQSGIRNCDSSLFTIKGWAITIFSTFIFFAADKKQPLFLLFCAMAIVLFWLLDSTYRSIQRIYIRRYNEIEHYLQSLEFSQAIKERNFRDFYIPKIGAGFNVKGIIKYTEIFQVAFMYHNALGACHFFGIV</sequence>
<evidence type="ECO:0000256" key="1">
    <source>
        <dbReference type="SAM" id="Phobius"/>
    </source>
</evidence>
<feature type="transmembrane region" description="Helical" evidence="1">
    <location>
        <begin position="55"/>
        <end position="74"/>
    </location>
</feature>